<evidence type="ECO:0000313" key="1">
    <source>
        <dbReference type="EMBL" id="CBX25565.1"/>
    </source>
</evidence>
<dbReference type="AlphaFoldDB" id="E1Y754"/>
<reference evidence="1" key="1">
    <citation type="submission" date="2010-09" db="EMBL/GenBank/DDBJ databases">
        <title>Genetic diversity of sulfate reducing bacteria of Chilika Lake, India based on the dissimilatory sulfite reductase (dsr AB) genes.</title>
        <authorList>
            <person name="Sasi Jyothsna J."/>
            <person name="Rahul K."/>
            <person name="Sasikala C."/>
            <person name="Ramana C.V."/>
        </authorList>
    </citation>
    <scope>NUCLEOTIDE SEQUENCE</scope>
</reference>
<name>E1Y754_9BACT</name>
<feature type="non-terminal residue" evidence="1">
    <location>
        <position position="77"/>
    </location>
</feature>
<dbReference type="SUPFAM" id="SSF55124">
    <property type="entry name" value="Nitrite/Sulfite reductase N-terminal domain-like"/>
    <property type="match status" value="1"/>
</dbReference>
<accession>E1Y754</accession>
<gene>
    <name evidence="1" type="primary">dsrAB</name>
</gene>
<dbReference type="GO" id="GO:0016491">
    <property type="term" value="F:oxidoreductase activity"/>
    <property type="evidence" value="ECO:0007669"/>
    <property type="project" value="InterPro"/>
</dbReference>
<proteinExistence type="predicted"/>
<dbReference type="InterPro" id="IPR036136">
    <property type="entry name" value="Nit/Sulf_reduc_fer-like_dom_sf"/>
</dbReference>
<sequence>HRPLLRPARKIPGCGPFSHHARISRVANSTPPNICAAFATCGISGSGITNMHGSTGDIIFLGTTTPQGRNLRADPQA</sequence>
<feature type="non-terminal residue" evidence="1">
    <location>
        <position position="1"/>
    </location>
</feature>
<protein>
    <submittedName>
        <fullName evidence="1">Dissimilatory sulfate reductase</fullName>
    </submittedName>
</protein>
<organism evidence="1">
    <name type="scientific">uncultured sulfate-reducing bacterium</name>
    <dbReference type="NCBI Taxonomy" id="153939"/>
    <lineage>
        <taxon>Bacteria</taxon>
        <taxon>environmental samples</taxon>
    </lineage>
</organism>
<dbReference type="Gene3D" id="3.30.70.2500">
    <property type="match status" value="1"/>
</dbReference>
<dbReference type="EMBL" id="FR694716">
    <property type="protein sequence ID" value="CBX25565.1"/>
    <property type="molecule type" value="Genomic_DNA"/>
</dbReference>